<gene>
    <name evidence="3" type="ORF">UFOVP1178_24</name>
    <name evidence="1" type="ORF">UFOVP522_30</name>
    <name evidence="2" type="ORF">UFOVP624_41</name>
</gene>
<reference evidence="3" key="1">
    <citation type="submission" date="2020-05" db="EMBL/GenBank/DDBJ databases">
        <authorList>
            <person name="Chiriac C."/>
            <person name="Salcher M."/>
            <person name="Ghai R."/>
            <person name="Kavagutti S V."/>
        </authorList>
    </citation>
    <scope>NUCLEOTIDE SEQUENCE</scope>
</reference>
<sequence length="326" mass="38008">MPPVKTETRAFCEKLLELNRIFTREDINAISSRVDRDVWKYKGGWYTNPETGVTTPFCRHEWVQQITIKRPAVATEPGKPLIEKPLIEVGEIKIKTIKEGREFAKKVIEEALGVKAKISISSELKVENFEKRLIQVKKLFDEYKVEDLLEDEIQFVFASNERVLGVVKRYGVETIQGIKYRLRQINVGHQNDKLSIDGKRVWKTEKGYIQFAQNNKVDEKNLQIAVATHEFAHVISSSRAAKYNNVTKEIQYWDELKGIQKQYWQERDLLRSTQDVKQLNKIYLGKYSETNIDEFHAEAFMEYKLSANPSKYAKLVGNLIDKNFKK</sequence>
<accession>A0A6J5QXA6</accession>
<dbReference type="GO" id="GO:0008237">
    <property type="term" value="F:metallopeptidase activity"/>
    <property type="evidence" value="ECO:0007669"/>
    <property type="project" value="InterPro"/>
</dbReference>
<proteinExistence type="predicted"/>
<organism evidence="3">
    <name type="scientific">uncultured Caudovirales phage</name>
    <dbReference type="NCBI Taxonomy" id="2100421"/>
    <lineage>
        <taxon>Viruses</taxon>
        <taxon>Duplodnaviria</taxon>
        <taxon>Heunggongvirae</taxon>
        <taxon>Uroviricota</taxon>
        <taxon>Caudoviricetes</taxon>
        <taxon>Peduoviridae</taxon>
        <taxon>Maltschvirus</taxon>
        <taxon>Maltschvirus maltsch</taxon>
    </lineage>
</organism>
<dbReference type="EMBL" id="LR796500">
    <property type="protein sequence ID" value="CAB4148858.1"/>
    <property type="molecule type" value="Genomic_DNA"/>
</dbReference>
<evidence type="ECO:0000313" key="1">
    <source>
        <dbReference type="EMBL" id="CAB4148858.1"/>
    </source>
</evidence>
<protein>
    <submittedName>
        <fullName evidence="3">Uncharacterized protein</fullName>
    </submittedName>
</protein>
<dbReference type="EMBL" id="LR796602">
    <property type="protein sequence ID" value="CAB4153941.1"/>
    <property type="molecule type" value="Genomic_DNA"/>
</dbReference>
<dbReference type="EMBL" id="LR797124">
    <property type="protein sequence ID" value="CAB4188442.1"/>
    <property type="molecule type" value="Genomic_DNA"/>
</dbReference>
<evidence type="ECO:0000313" key="2">
    <source>
        <dbReference type="EMBL" id="CAB4153941.1"/>
    </source>
</evidence>
<name>A0A6J5QXA6_9CAUD</name>
<evidence type="ECO:0000313" key="3">
    <source>
        <dbReference type="EMBL" id="CAB4188442.1"/>
    </source>
</evidence>
<dbReference type="InterPro" id="IPR024079">
    <property type="entry name" value="MetalloPept_cat_dom_sf"/>
</dbReference>
<dbReference type="Gene3D" id="3.40.390.10">
    <property type="entry name" value="Collagenase (Catalytic Domain)"/>
    <property type="match status" value="1"/>
</dbReference>